<dbReference type="InterPro" id="IPR036390">
    <property type="entry name" value="WH_DNA-bd_sf"/>
</dbReference>
<dbReference type="Gene3D" id="1.10.10.10">
    <property type="entry name" value="Winged helix-like DNA-binding domain superfamily/Winged helix DNA-binding domain"/>
    <property type="match status" value="1"/>
</dbReference>
<keyword evidence="7" id="KW-1185">Reference proteome</keyword>
<keyword evidence="3" id="KW-0804">Transcription</keyword>
<dbReference type="RefSeq" id="WP_203670892.1">
    <property type="nucleotide sequence ID" value="NZ_BAAATT010000011.1"/>
</dbReference>
<dbReference type="InterPro" id="IPR051081">
    <property type="entry name" value="HTH_MetalResp_TranReg"/>
</dbReference>
<dbReference type="PANTHER" id="PTHR33154:SF15">
    <property type="entry name" value="REGULATORY PROTEIN ARSR"/>
    <property type="match status" value="1"/>
</dbReference>
<gene>
    <name evidence="6" type="ORF">Cme02nite_04570</name>
</gene>
<dbReference type="EMBL" id="BONJ01000001">
    <property type="protein sequence ID" value="GIG12125.1"/>
    <property type="molecule type" value="Genomic_DNA"/>
</dbReference>
<keyword evidence="1" id="KW-0805">Transcription regulation</keyword>
<keyword evidence="2" id="KW-0238">DNA-binding</keyword>
<evidence type="ECO:0000259" key="5">
    <source>
        <dbReference type="SMART" id="SM00418"/>
    </source>
</evidence>
<dbReference type="InterPro" id="IPR011991">
    <property type="entry name" value="ArsR-like_HTH"/>
</dbReference>
<evidence type="ECO:0000256" key="4">
    <source>
        <dbReference type="SAM" id="MobiDB-lite"/>
    </source>
</evidence>
<feature type="region of interest" description="Disordered" evidence="4">
    <location>
        <begin position="66"/>
        <end position="85"/>
    </location>
</feature>
<organism evidence="6 7">
    <name type="scientific">Catellatospora methionotrophica</name>
    <dbReference type="NCBI Taxonomy" id="121620"/>
    <lineage>
        <taxon>Bacteria</taxon>
        <taxon>Bacillati</taxon>
        <taxon>Actinomycetota</taxon>
        <taxon>Actinomycetes</taxon>
        <taxon>Micromonosporales</taxon>
        <taxon>Micromonosporaceae</taxon>
        <taxon>Catellatospora</taxon>
    </lineage>
</organism>
<dbReference type="InterPro" id="IPR001845">
    <property type="entry name" value="HTH_ArsR_DNA-bd_dom"/>
</dbReference>
<sequence length="188" mass="20983">MSHDPVALTDPIAMRALAHPLRLALLRQLTEAGPATATQLAERTGVSAPSASYHLKQLAKYGFVEDADPPEKGRDRPWRARGRGMHWSAGAGESTEFVAASRLLRDEFTNHALTSLRSYWRDEDTYDASWQEAAFVLADTAAMTADEVQEVNEELRQLIARFRDRPDGQRPKDARPVRLFGFGVPEQP</sequence>
<proteinExistence type="predicted"/>
<comment type="caution">
    <text evidence="6">The sequence shown here is derived from an EMBL/GenBank/DDBJ whole genome shotgun (WGS) entry which is preliminary data.</text>
</comment>
<dbReference type="GO" id="GO:0003700">
    <property type="term" value="F:DNA-binding transcription factor activity"/>
    <property type="evidence" value="ECO:0007669"/>
    <property type="project" value="InterPro"/>
</dbReference>
<evidence type="ECO:0000313" key="7">
    <source>
        <dbReference type="Proteomes" id="UP000660339"/>
    </source>
</evidence>
<dbReference type="CDD" id="cd00090">
    <property type="entry name" value="HTH_ARSR"/>
    <property type="match status" value="1"/>
</dbReference>
<feature type="domain" description="HTH arsR-type" evidence="5">
    <location>
        <begin position="12"/>
        <end position="106"/>
    </location>
</feature>
<dbReference type="Pfam" id="PF12840">
    <property type="entry name" value="HTH_20"/>
    <property type="match status" value="1"/>
</dbReference>
<dbReference type="InterPro" id="IPR036388">
    <property type="entry name" value="WH-like_DNA-bd_sf"/>
</dbReference>
<evidence type="ECO:0000256" key="1">
    <source>
        <dbReference type="ARBA" id="ARBA00023015"/>
    </source>
</evidence>
<name>A0A8J3L468_9ACTN</name>
<evidence type="ECO:0000256" key="3">
    <source>
        <dbReference type="ARBA" id="ARBA00023163"/>
    </source>
</evidence>
<reference evidence="6" key="1">
    <citation type="submission" date="2021-01" db="EMBL/GenBank/DDBJ databases">
        <title>Whole genome shotgun sequence of Catellatospora methionotrophica NBRC 14553.</title>
        <authorList>
            <person name="Komaki H."/>
            <person name="Tamura T."/>
        </authorList>
    </citation>
    <scope>NUCLEOTIDE SEQUENCE</scope>
    <source>
        <strain evidence="6">NBRC 14553</strain>
    </source>
</reference>
<dbReference type="PANTHER" id="PTHR33154">
    <property type="entry name" value="TRANSCRIPTIONAL REGULATOR, ARSR FAMILY"/>
    <property type="match status" value="1"/>
</dbReference>
<feature type="compositionally biased region" description="Basic and acidic residues" evidence="4">
    <location>
        <begin position="69"/>
        <end position="78"/>
    </location>
</feature>
<protein>
    <submittedName>
        <fullName evidence="6">Transcriptional regulator</fullName>
    </submittedName>
</protein>
<dbReference type="SUPFAM" id="SSF46785">
    <property type="entry name" value="Winged helix' DNA-binding domain"/>
    <property type="match status" value="1"/>
</dbReference>
<evidence type="ECO:0000256" key="2">
    <source>
        <dbReference type="ARBA" id="ARBA00023125"/>
    </source>
</evidence>
<dbReference type="SMART" id="SM00418">
    <property type="entry name" value="HTH_ARSR"/>
    <property type="match status" value="1"/>
</dbReference>
<dbReference type="AlphaFoldDB" id="A0A8J3L468"/>
<accession>A0A8J3L468</accession>
<evidence type="ECO:0000313" key="6">
    <source>
        <dbReference type="EMBL" id="GIG12125.1"/>
    </source>
</evidence>
<dbReference type="GO" id="GO:0003677">
    <property type="term" value="F:DNA binding"/>
    <property type="evidence" value="ECO:0007669"/>
    <property type="project" value="UniProtKB-KW"/>
</dbReference>
<dbReference type="Proteomes" id="UP000660339">
    <property type="component" value="Unassembled WGS sequence"/>
</dbReference>